<keyword evidence="3" id="KW-0238">DNA-binding</keyword>
<evidence type="ECO:0000256" key="3">
    <source>
        <dbReference type="ARBA" id="ARBA00023125"/>
    </source>
</evidence>
<dbReference type="CDD" id="cd08451">
    <property type="entry name" value="PBP2_BudR"/>
    <property type="match status" value="1"/>
</dbReference>
<dbReference type="Pfam" id="PF03466">
    <property type="entry name" value="LysR_substrate"/>
    <property type="match status" value="1"/>
</dbReference>
<dbReference type="OrthoDB" id="9157176at2"/>
<evidence type="ECO:0000256" key="1">
    <source>
        <dbReference type="ARBA" id="ARBA00009437"/>
    </source>
</evidence>
<comment type="similarity">
    <text evidence="1">Belongs to the LysR transcriptional regulatory family.</text>
</comment>
<dbReference type="EMBL" id="PYAL01000010">
    <property type="protein sequence ID" value="RXN83360.1"/>
    <property type="molecule type" value="Genomic_DNA"/>
</dbReference>
<protein>
    <submittedName>
        <fullName evidence="6">LysR family transcriptional regulator</fullName>
    </submittedName>
</protein>
<accession>A0A4Q1HCG9</accession>
<keyword evidence="2" id="KW-0805">Transcription regulation</keyword>
<name>A0A4Q1HCG9_9BURK</name>
<dbReference type="SUPFAM" id="SSF53850">
    <property type="entry name" value="Periplasmic binding protein-like II"/>
    <property type="match status" value="1"/>
</dbReference>
<reference evidence="6 7" key="1">
    <citation type="journal article" date="2017" name="Int. J. Syst. Evol. Microbiol.">
        <title>Achromobacter aloeverae sp. nov., isolated from the root of Aloe vera (L.) Burm.f.</title>
        <authorList>
            <person name="Kuncharoen N."/>
            <person name="Muramatsu Y."/>
            <person name="Shibata C."/>
            <person name="Kamakura Y."/>
            <person name="Nakagawa Y."/>
            <person name="Tanasupawat S."/>
        </authorList>
    </citation>
    <scope>NUCLEOTIDE SEQUENCE [LARGE SCALE GENOMIC DNA]</scope>
    <source>
        <strain evidence="6 7">AVA-1</strain>
    </source>
</reference>
<dbReference type="FunFam" id="1.10.10.10:FF:000001">
    <property type="entry name" value="LysR family transcriptional regulator"/>
    <property type="match status" value="1"/>
</dbReference>
<dbReference type="AlphaFoldDB" id="A0A4Q1HCG9"/>
<dbReference type="InterPro" id="IPR036390">
    <property type="entry name" value="WH_DNA-bd_sf"/>
</dbReference>
<dbReference type="PANTHER" id="PTHR30346:SF30">
    <property type="entry name" value="SMALL NEUTRAL PROTEASE REGULATORY PROTEIN"/>
    <property type="match status" value="1"/>
</dbReference>
<dbReference type="InterPro" id="IPR037410">
    <property type="entry name" value="BudR_PBP2"/>
</dbReference>
<proteinExistence type="inferred from homology"/>
<dbReference type="RefSeq" id="WP_129154253.1">
    <property type="nucleotide sequence ID" value="NZ_JBHSDO010000003.1"/>
</dbReference>
<dbReference type="Gene3D" id="3.40.190.10">
    <property type="entry name" value="Periplasmic binding protein-like II"/>
    <property type="match status" value="2"/>
</dbReference>
<evidence type="ECO:0000256" key="4">
    <source>
        <dbReference type="ARBA" id="ARBA00023163"/>
    </source>
</evidence>
<feature type="domain" description="HTH lysR-type" evidence="5">
    <location>
        <begin position="1"/>
        <end position="58"/>
    </location>
</feature>
<dbReference type="InterPro" id="IPR000847">
    <property type="entry name" value="LysR_HTH_N"/>
</dbReference>
<evidence type="ECO:0000256" key="2">
    <source>
        <dbReference type="ARBA" id="ARBA00023015"/>
    </source>
</evidence>
<dbReference type="GO" id="GO:0003700">
    <property type="term" value="F:DNA-binding transcription factor activity"/>
    <property type="evidence" value="ECO:0007669"/>
    <property type="project" value="InterPro"/>
</dbReference>
<evidence type="ECO:0000313" key="6">
    <source>
        <dbReference type="EMBL" id="RXN83360.1"/>
    </source>
</evidence>
<dbReference type="Gene3D" id="1.10.10.10">
    <property type="entry name" value="Winged helix-like DNA-binding domain superfamily/Winged helix DNA-binding domain"/>
    <property type="match status" value="1"/>
</dbReference>
<keyword evidence="4" id="KW-0804">Transcription</keyword>
<dbReference type="PROSITE" id="PS50931">
    <property type="entry name" value="HTH_LYSR"/>
    <property type="match status" value="1"/>
</dbReference>
<dbReference type="GO" id="GO:0003677">
    <property type="term" value="F:DNA binding"/>
    <property type="evidence" value="ECO:0007669"/>
    <property type="project" value="UniProtKB-KW"/>
</dbReference>
<organism evidence="6 7">
    <name type="scientific">Achromobacter aloeverae</name>
    <dbReference type="NCBI Taxonomy" id="1750518"/>
    <lineage>
        <taxon>Bacteria</taxon>
        <taxon>Pseudomonadati</taxon>
        <taxon>Pseudomonadota</taxon>
        <taxon>Betaproteobacteria</taxon>
        <taxon>Burkholderiales</taxon>
        <taxon>Alcaligenaceae</taxon>
        <taxon>Achromobacter</taxon>
    </lineage>
</organism>
<dbReference type="Proteomes" id="UP000290849">
    <property type="component" value="Unassembled WGS sequence"/>
</dbReference>
<sequence length="305" mass="33267">MELRHLRYFVAVATELHFTRAAERLGIGQPPLSQQIRQLEREVNAQLFVRDRRGVALTEAGQAFLVEARLVLEGADRARQAARRIASGELGALSMGFTVSASIHPFVPRLIRTFRGRYPGVDVSLVENSTLELMQRVHKGSVDLAFVRAPTAEMPGVRVETLLSEPMLAVIPATHALAGRDAIDLRELATEMFIFYPRKVGVGLYNAVVQACESVGFTPAEGIEVPQLTSVVTFVAAGMGVSVIPETMSQLQAEGVCYVPLTGQPPIANLAIAYRPKAPSSALKYAIELTRESARESPYAMREGR</sequence>
<dbReference type="Pfam" id="PF00126">
    <property type="entry name" value="HTH_1"/>
    <property type="match status" value="1"/>
</dbReference>
<gene>
    <name evidence="6" type="ORF">C7R54_28215</name>
</gene>
<dbReference type="SUPFAM" id="SSF46785">
    <property type="entry name" value="Winged helix' DNA-binding domain"/>
    <property type="match status" value="1"/>
</dbReference>
<dbReference type="InterPro" id="IPR005119">
    <property type="entry name" value="LysR_subst-bd"/>
</dbReference>
<keyword evidence="7" id="KW-1185">Reference proteome</keyword>
<dbReference type="InterPro" id="IPR036388">
    <property type="entry name" value="WH-like_DNA-bd_sf"/>
</dbReference>
<dbReference type="PANTHER" id="PTHR30346">
    <property type="entry name" value="TRANSCRIPTIONAL DUAL REGULATOR HCAR-RELATED"/>
    <property type="match status" value="1"/>
</dbReference>
<dbReference type="PRINTS" id="PR00039">
    <property type="entry name" value="HTHLYSR"/>
</dbReference>
<comment type="caution">
    <text evidence="6">The sequence shown here is derived from an EMBL/GenBank/DDBJ whole genome shotgun (WGS) entry which is preliminary data.</text>
</comment>
<evidence type="ECO:0000259" key="5">
    <source>
        <dbReference type="PROSITE" id="PS50931"/>
    </source>
</evidence>
<dbReference type="GO" id="GO:0032993">
    <property type="term" value="C:protein-DNA complex"/>
    <property type="evidence" value="ECO:0007669"/>
    <property type="project" value="TreeGrafter"/>
</dbReference>
<evidence type="ECO:0000313" key="7">
    <source>
        <dbReference type="Proteomes" id="UP000290849"/>
    </source>
</evidence>